<organism evidence="4 5">
    <name type="scientific">Cupriavidus necator</name>
    <name type="common">Alcaligenes eutrophus</name>
    <name type="synonym">Ralstonia eutropha</name>
    <dbReference type="NCBI Taxonomy" id="106590"/>
    <lineage>
        <taxon>Bacteria</taxon>
        <taxon>Pseudomonadati</taxon>
        <taxon>Pseudomonadota</taxon>
        <taxon>Betaproteobacteria</taxon>
        <taxon>Burkholderiales</taxon>
        <taxon>Burkholderiaceae</taxon>
        <taxon>Cupriavidus</taxon>
    </lineage>
</organism>
<evidence type="ECO:0000256" key="2">
    <source>
        <dbReference type="SAM" id="MobiDB-lite"/>
    </source>
</evidence>
<name>A0A1U9V0Z5_CUPNE</name>
<dbReference type="PROSITE" id="PS50943">
    <property type="entry name" value="HTH_CROC1"/>
    <property type="match status" value="1"/>
</dbReference>
<dbReference type="GO" id="GO:0003677">
    <property type="term" value="F:DNA binding"/>
    <property type="evidence" value="ECO:0007669"/>
    <property type="project" value="UniProtKB-KW"/>
</dbReference>
<dbReference type="SMART" id="SM00530">
    <property type="entry name" value="HTH_XRE"/>
    <property type="match status" value="1"/>
</dbReference>
<protein>
    <submittedName>
        <fullName evidence="4">Addiction module antidote protein, HigA family</fullName>
    </submittedName>
</protein>
<dbReference type="CDD" id="cd00093">
    <property type="entry name" value="HTH_XRE"/>
    <property type="match status" value="1"/>
</dbReference>
<dbReference type="Gene3D" id="1.10.260.40">
    <property type="entry name" value="lambda repressor-like DNA-binding domains"/>
    <property type="match status" value="1"/>
</dbReference>
<sequence length="113" mass="12567">MTQFKDGMPPIHPGEILREEYLVPLNMSANALALALRVTAARINEIVREERGITPDTALRLARYFGGDARSWMNLQLRYDLKVAERDHGERIKAEVTPRDPAAAQAGQSPAAE</sequence>
<dbReference type="KEGG" id="cuh:BJN34_29695"/>
<evidence type="ECO:0000313" key="4">
    <source>
        <dbReference type="EMBL" id="AQV98045.1"/>
    </source>
</evidence>
<accession>A0A1U9V0Z5</accession>
<gene>
    <name evidence="4" type="ORF">BJN34_29695</name>
</gene>
<dbReference type="PANTHER" id="PTHR36924">
    <property type="entry name" value="ANTITOXIN HIGA-1"/>
    <property type="match status" value="1"/>
</dbReference>
<dbReference type="InterPro" id="IPR001387">
    <property type="entry name" value="Cro/C1-type_HTH"/>
</dbReference>
<dbReference type="NCBIfam" id="TIGR02607">
    <property type="entry name" value="antidote_HigA"/>
    <property type="match status" value="1"/>
</dbReference>
<dbReference type="InterPro" id="IPR010982">
    <property type="entry name" value="Lambda_DNA-bd_dom_sf"/>
</dbReference>
<dbReference type="RefSeq" id="WP_078200350.1">
    <property type="nucleotide sequence ID" value="NZ_CP017758.1"/>
</dbReference>
<dbReference type="PANTHER" id="PTHR36924:SF1">
    <property type="entry name" value="ANTITOXIN HIGA-1"/>
    <property type="match status" value="1"/>
</dbReference>
<proteinExistence type="predicted"/>
<reference evidence="5" key="1">
    <citation type="submission" date="2017-02" db="EMBL/GenBank/DDBJ databases">
        <title>Complete genome sequence of Cupriavidus necator strain NH9, a 3-chlorobenzoate degrader.</title>
        <authorList>
            <person name="Moriuchi R."/>
            <person name="Dohra H."/>
            <person name="Ogawa N."/>
        </authorList>
    </citation>
    <scope>NUCLEOTIDE SEQUENCE [LARGE SCALE GENOMIC DNA]</scope>
    <source>
        <strain evidence="5">NH9</strain>
    </source>
</reference>
<dbReference type="Pfam" id="PF01381">
    <property type="entry name" value="HTH_3"/>
    <property type="match status" value="1"/>
</dbReference>
<dbReference type="EMBL" id="CP017758">
    <property type="protein sequence ID" value="AQV98045.1"/>
    <property type="molecule type" value="Genomic_DNA"/>
</dbReference>
<dbReference type="Proteomes" id="UP000189627">
    <property type="component" value="Chromosome 2"/>
</dbReference>
<dbReference type="OrthoDB" id="5297543at2"/>
<dbReference type="InterPro" id="IPR013430">
    <property type="entry name" value="Toxin_antidote_HigA"/>
</dbReference>
<evidence type="ECO:0000256" key="1">
    <source>
        <dbReference type="ARBA" id="ARBA00023125"/>
    </source>
</evidence>
<feature type="domain" description="HTH cro/C1-type" evidence="3">
    <location>
        <begin position="25"/>
        <end position="72"/>
    </location>
</feature>
<feature type="compositionally biased region" description="Low complexity" evidence="2">
    <location>
        <begin position="101"/>
        <end position="113"/>
    </location>
</feature>
<feature type="region of interest" description="Disordered" evidence="2">
    <location>
        <begin position="90"/>
        <end position="113"/>
    </location>
</feature>
<evidence type="ECO:0000313" key="5">
    <source>
        <dbReference type="Proteomes" id="UP000189627"/>
    </source>
</evidence>
<keyword evidence="1" id="KW-0238">DNA-binding</keyword>
<evidence type="ECO:0000259" key="3">
    <source>
        <dbReference type="PROSITE" id="PS50943"/>
    </source>
</evidence>
<dbReference type="AlphaFoldDB" id="A0A1U9V0Z5"/>
<dbReference type="SUPFAM" id="SSF47413">
    <property type="entry name" value="lambda repressor-like DNA-binding domains"/>
    <property type="match status" value="1"/>
</dbReference>